<sequence length="434" mass="46862">MDPCPIPAVSKALEPYIKSRSEVFSIRQNLHGHLESHLHLENATPLCCANVSDPPLSRPLGEPPTSLTGVRKAYYRALVAHQAARKRYDGLKSELQSLSPGNAGHIAPQPGSDSTDVLSLLRAREKRRRLLVLSHALDGIEDAGSALGSVAIDDVVRKRAGEVPVPPSNSQHDAANGHGGVDARQRLGELQRAVLSAKGAVERCQRSELGRGTESGSGEELYALQQTRKELIGWIERQLALVGEGQAESEKVLATPSSTNGNVGEVAVSIEEIEDLYEGYLEARSSLLQTLQSKPRDFDHGDGSNHTFPRESNVEVAVTPAEILLPYVTPLLEMKSSEVALSQQQAFLRKELTTATAATDRLLRRHADESHLVHPGASRGKDWALAGADAGKGTKTFVEGRLQAGHAAVMLADERLEAIGSVRDNMEKLEQSLK</sequence>
<comment type="caution">
    <text evidence="1">The sequence shown here is derived from an EMBL/GenBank/DDBJ whole genome shotgun (WGS) entry which is preliminary data.</text>
</comment>
<reference evidence="2" key="1">
    <citation type="submission" date="2017-03" db="EMBL/GenBank/DDBJ databases">
        <title>Genomes of endolithic fungi from Antarctica.</title>
        <authorList>
            <person name="Coleine C."/>
            <person name="Masonjones S."/>
            <person name="Stajich J.E."/>
        </authorList>
    </citation>
    <scope>NUCLEOTIDE SEQUENCE [LARGE SCALE GENOMIC DNA]</scope>
    <source>
        <strain evidence="2">CCFEE 5527</strain>
    </source>
</reference>
<dbReference type="AlphaFoldDB" id="A0A1V8SJH4"/>
<protein>
    <submittedName>
        <fullName evidence="1">Uncharacterized protein</fullName>
    </submittedName>
</protein>
<dbReference type="OrthoDB" id="5402392at2759"/>
<proteinExistence type="predicted"/>
<accession>A0A1V8SJH4</accession>
<evidence type="ECO:0000313" key="2">
    <source>
        <dbReference type="Proteomes" id="UP000192596"/>
    </source>
</evidence>
<dbReference type="InParanoid" id="A0A1V8SJH4"/>
<keyword evidence="2" id="KW-1185">Reference proteome</keyword>
<evidence type="ECO:0000313" key="1">
    <source>
        <dbReference type="EMBL" id="OQN99314.1"/>
    </source>
</evidence>
<name>A0A1V8SJH4_9PEZI</name>
<organism evidence="1 2">
    <name type="scientific">Cryoendolithus antarcticus</name>
    <dbReference type="NCBI Taxonomy" id="1507870"/>
    <lineage>
        <taxon>Eukaryota</taxon>
        <taxon>Fungi</taxon>
        <taxon>Dikarya</taxon>
        <taxon>Ascomycota</taxon>
        <taxon>Pezizomycotina</taxon>
        <taxon>Dothideomycetes</taxon>
        <taxon>Dothideomycetidae</taxon>
        <taxon>Cladosporiales</taxon>
        <taxon>Cladosporiaceae</taxon>
        <taxon>Cryoendolithus</taxon>
    </lineage>
</organism>
<dbReference type="EMBL" id="NAJO01000040">
    <property type="protein sequence ID" value="OQN99314.1"/>
    <property type="molecule type" value="Genomic_DNA"/>
</dbReference>
<dbReference type="Proteomes" id="UP000192596">
    <property type="component" value="Unassembled WGS sequence"/>
</dbReference>
<gene>
    <name evidence="1" type="ORF">B0A48_14290</name>
</gene>